<feature type="transmembrane region" description="Helical" evidence="9">
    <location>
        <begin position="489"/>
        <end position="510"/>
    </location>
</feature>
<sequence>MTALVDETPNDIEPRGSWALRNKYRLGLCALLLATAVLYLWDLMSSGYANSFYAAAAQAGSQNWKAMFFASLDSSNFITVDKPPASIWVMALSARIFGFSSASILVPQALMGVGSVALVYASVKRVASPGAGLLAGAILALTPAAALMFRFDNPDALLVLLMTLGGYFVVRGTTTDIGRRAAGWLALAGVTLGFAFLTKMLQGLLVLPAFGLVYLVAGHARLIPRLIHLLGAATALVVSAGWWVVATIVWPVDARPYIGGSTNNTVMDLVLGYNGLGRIFGQSRGGDMNGGGMPDGMPGAGDMPGGMPDAPGGGMGGGMGGPGGGAAGSSFGGPTGLDRLFGSEMGFQISWLIPAALIALALGFLARGTAPRTDGIRASLMLWGGWFVVTGVIFSYMSGTVHPYYTVALAPAIAGMIGTGVYALWIERERIWARLGLSAVTLSAGASAWVLLERNSSWMPALKWVLLIGALVAAIGITLAAVHRSRAVTVSIFTLAILSGLGGTAAYAVATAGNPHTGSIPSVGPAGSGDMAGGPGGGFPGRDDRQSRSASGYGSDGAAGVPSMGAGMGTGTDPQLVTMLQNTDSRWAAATNGSQSAAEIELASGTAVMAIGGWSGDPAPTLEQFQDWVAAGDVGYYIEGGRGGFGGNSEIAEWVASNFTSTTAGSATVYDLRGTD</sequence>
<dbReference type="RefSeq" id="WP_371829066.1">
    <property type="nucleotide sequence ID" value="NZ_FZOW01000037.1"/>
</dbReference>
<feature type="transmembrane region" description="Helical" evidence="9">
    <location>
        <begin position="133"/>
        <end position="151"/>
    </location>
</feature>
<feature type="domain" description="Putative mannosyltransferase YkcA/B-like C-terminal" evidence="11">
    <location>
        <begin position="579"/>
        <end position="658"/>
    </location>
</feature>
<name>A0A239NFP4_9NOCA</name>
<feature type="compositionally biased region" description="Gly residues" evidence="8">
    <location>
        <begin position="526"/>
        <end position="540"/>
    </location>
</feature>
<feature type="transmembrane region" description="Helical" evidence="9">
    <location>
        <begin position="378"/>
        <end position="398"/>
    </location>
</feature>
<evidence type="ECO:0000256" key="8">
    <source>
        <dbReference type="SAM" id="MobiDB-lite"/>
    </source>
</evidence>
<feature type="transmembrane region" description="Helical" evidence="9">
    <location>
        <begin position="181"/>
        <end position="198"/>
    </location>
</feature>
<feature type="transmembrane region" description="Helical" evidence="9">
    <location>
        <begin position="464"/>
        <end position="482"/>
    </location>
</feature>
<feature type="transmembrane region" description="Helical" evidence="9">
    <location>
        <begin position="404"/>
        <end position="425"/>
    </location>
</feature>
<dbReference type="PANTHER" id="PTHR33908">
    <property type="entry name" value="MANNOSYLTRANSFERASE YKCB-RELATED"/>
    <property type="match status" value="1"/>
</dbReference>
<evidence type="ECO:0000256" key="2">
    <source>
        <dbReference type="ARBA" id="ARBA00022475"/>
    </source>
</evidence>
<evidence type="ECO:0000256" key="3">
    <source>
        <dbReference type="ARBA" id="ARBA00022676"/>
    </source>
</evidence>
<dbReference type="GO" id="GO:0009103">
    <property type="term" value="P:lipopolysaccharide biosynthetic process"/>
    <property type="evidence" value="ECO:0007669"/>
    <property type="project" value="UniProtKB-ARBA"/>
</dbReference>
<feature type="transmembrane region" description="Helical" evidence="9">
    <location>
        <begin position="432"/>
        <end position="452"/>
    </location>
</feature>
<evidence type="ECO:0000259" key="11">
    <source>
        <dbReference type="Pfam" id="PF24878"/>
    </source>
</evidence>
<feature type="region of interest" description="Disordered" evidence="8">
    <location>
        <begin position="519"/>
        <end position="576"/>
    </location>
</feature>
<gene>
    <name evidence="12" type="ORF">SAMN05421642_13714</name>
</gene>
<keyword evidence="3" id="KW-0328">Glycosyltransferase</keyword>
<reference evidence="13" key="1">
    <citation type="submission" date="2017-06" db="EMBL/GenBank/DDBJ databases">
        <authorList>
            <person name="Varghese N."/>
            <person name="Submissions S."/>
        </authorList>
    </citation>
    <scope>NUCLEOTIDE SEQUENCE [LARGE SCALE GENOMIC DNA]</scope>
    <source>
        <strain evidence="13">JCM 23211</strain>
    </source>
</reference>
<evidence type="ECO:0000256" key="7">
    <source>
        <dbReference type="ARBA" id="ARBA00023136"/>
    </source>
</evidence>
<keyword evidence="2" id="KW-1003">Cell membrane</keyword>
<evidence type="ECO:0000256" key="9">
    <source>
        <dbReference type="SAM" id="Phobius"/>
    </source>
</evidence>
<dbReference type="PANTHER" id="PTHR33908:SF3">
    <property type="entry name" value="UNDECAPRENYL PHOSPHATE-ALPHA-4-AMINO-4-DEOXY-L-ARABINOSE ARABINOSYL TRANSFERASE"/>
    <property type="match status" value="1"/>
</dbReference>
<keyword evidence="6 9" id="KW-1133">Transmembrane helix</keyword>
<dbReference type="AlphaFoldDB" id="A0A239NFP4"/>
<feature type="transmembrane region" description="Helical" evidence="9">
    <location>
        <begin position="204"/>
        <end position="222"/>
    </location>
</feature>
<dbReference type="GO" id="GO:0016763">
    <property type="term" value="F:pentosyltransferase activity"/>
    <property type="evidence" value="ECO:0007669"/>
    <property type="project" value="TreeGrafter"/>
</dbReference>
<feature type="transmembrane region" description="Helical" evidence="9">
    <location>
        <begin position="24"/>
        <end position="41"/>
    </location>
</feature>
<feature type="transmembrane region" description="Helical" evidence="9">
    <location>
        <begin position="345"/>
        <end position="366"/>
    </location>
</feature>
<evidence type="ECO:0000256" key="6">
    <source>
        <dbReference type="ARBA" id="ARBA00022989"/>
    </source>
</evidence>
<dbReference type="InterPro" id="IPR038731">
    <property type="entry name" value="RgtA/B/C-like"/>
</dbReference>
<keyword evidence="5 9" id="KW-0812">Transmembrane</keyword>
<dbReference type="Pfam" id="PF13231">
    <property type="entry name" value="PMT_2"/>
    <property type="match status" value="1"/>
</dbReference>
<comment type="subcellular location">
    <subcellularLocation>
        <location evidence="1">Cell membrane</location>
        <topology evidence="1">Multi-pass membrane protein</topology>
    </subcellularLocation>
</comment>
<feature type="compositionally biased region" description="Low complexity" evidence="8">
    <location>
        <begin position="548"/>
        <end position="560"/>
    </location>
</feature>
<evidence type="ECO:0000313" key="12">
    <source>
        <dbReference type="EMBL" id="SNT53108.1"/>
    </source>
</evidence>
<feature type="transmembrane region" description="Helical" evidence="9">
    <location>
        <begin position="157"/>
        <end position="174"/>
    </location>
</feature>
<evidence type="ECO:0000256" key="4">
    <source>
        <dbReference type="ARBA" id="ARBA00022679"/>
    </source>
</evidence>
<evidence type="ECO:0000259" key="10">
    <source>
        <dbReference type="Pfam" id="PF13231"/>
    </source>
</evidence>
<organism evidence="12 13">
    <name type="scientific">Rhodococcoides kyotonense</name>
    <dbReference type="NCBI Taxonomy" id="398843"/>
    <lineage>
        <taxon>Bacteria</taxon>
        <taxon>Bacillati</taxon>
        <taxon>Actinomycetota</taxon>
        <taxon>Actinomycetes</taxon>
        <taxon>Mycobacteriales</taxon>
        <taxon>Nocardiaceae</taxon>
        <taxon>Rhodococcoides</taxon>
    </lineage>
</organism>
<protein>
    <submittedName>
        <fullName evidence="12">4-amino-4-deoxy-L-arabinose transferase</fullName>
    </submittedName>
</protein>
<dbReference type="GO" id="GO:0010041">
    <property type="term" value="P:response to iron(III) ion"/>
    <property type="evidence" value="ECO:0007669"/>
    <property type="project" value="TreeGrafter"/>
</dbReference>
<keyword evidence="13" id="KW-1185">Reference proteome</keyword>
<proteinExistence type="predicted"/>
<evidence type="ECO:0000256" key="5">
    <source>
        <dbReference type="ARBA" id="ARBA00022692"/>
    </source>
</evidence>
<dbReference type="InterPro" id="IPR050297">
    <property type="entry name" value="LipidA_mod_glycosyltrf_83"/>
</dbReference>
<evidence type="ECO:0000256" key="1">
    <source>
        <dbReference type="ARBA" id="ARBA00004651"/>
    </source>
</evidence>
<keyword evidence="4 12" id="KW-0808">Transferase</keyword>
<evidence type="ECO:0000313" key="13">
    <source>
        <dbReference type="Proteomes" id="UP000198327"/>
    </source>
</evidence>
<feature type="transmembrane region" description="Helical" evidence="9">
    <location>
        <begin position="229"/>
        <end position="250"/>
    </location>
</feature>
<dbReference type="Proteomes" id="UP000198327">
    <property type="component" value="Unassembled WGS sequence"/>
</dbReference>
<dbReference type="InterPro" id="IPR056785">
    <property type="entry name" value="YkcA/B-like_C"/>
</dbReference>
<dbReference type="EMBL" id="FZOW01000037">
    <property type="protein sequence ID" value="SNT53108.1"/>
    <property type="molecule type" value="Genomic_DNA"/>
</dbReference>
<keyword evidence="7 9" id="KW-0472">Membrane</keyword>
<feature type="transmembrane region" description="Helical" evidence="9">
    <location>
        <begin position="96"/>
        <end position="121"/>
    </location>
</feature>
<dbReference type="Pfam" id="PF24878">
    <property type="entry name" value="YkcB_C"/>
    <property type="match status" value="1"/>
</dbReference>
<dbReference type="GO" id="GO:0005886">
    <property type="term" value="C:plasma membrane"/>
    <property type="evidence" value="ECO:0007669"/>
    <property type="project" value="UniProtKB-SubCell"/>
</dbReference>
<accession>A0A239NFP4</accession>
<feature type="domain" description="Glycosyltransferase RgtA/B/C/D-like" evidence="10">
    <location>
        <begin position="81"/>
        <end position="242"/>
    </location>
</feature>